<gene>
    <name evidence="3" type="ORF">E2986_13617</name>
</gene>
<organism evidence="3 4">
    <name type="scientific">Frieseomelitta varia</name>
    <dbReference type="NCBI Taxonomy" id="561572"/>
    <lineage>
        <taxon>Eukaryota</taxon>
        <taxon>Metazoa</taxon>
        <taxon>Ecdysozoa</taxon>
        <taxon>Arthropoda</taxon>
        <taxon>Hexapoda</taxon>
        <taxon>Insecta</taxon>
        <taxon>Pterygota</taxon>
        <taxon>Neoptera</taxon>
        <taxon>Endopterygota</taxon>
        <taxon>Hymenoptera</taxon>
        <taxon>Apocrita</taxon>
        <taxon>Aculeata</taxon>
        <taxon>Apoidea</taxon>
        <taxon>Anthophila</taxon>
        <taxon>Apidae</taxon>
        <taxon>Frieseomelitta</taxon>
    </lineage>
</organism>
<dbReference type="PANTHER" id="PTHR12156">
    <property type="entry name" value="PLECKSTRIN HOMOLOGY-LIKE DOMAIN, FAMILY B, MEMBER 3"/>
    <property type="match status" value="1"/>
</dbReference>
<keyword evidence="1" id="KW-0175">Coiled coil</keyword>
<feature type="coiled-coil region" evidence="1">
    <location>
        <begin position="56"/>
        <end position="90"/>
    </location>
</feature>
<name>A0A833R8H2_9HYME</name>
<keyword evidence="4" id="KW-1185">Reference proteome</keyword>
<sequence length="345" mass="40041">MPDFIKSTFLFVIRELLQLNLSKSRGMNIFFGGFALHLELEKALLSAEYESESLKLSQDEGEKIKVQMRINELERQMAEDNTSQANLQAEAKQKVQRAQQACCRLEEELANCMDEIVHQDISKKLMAQQDILESERKAFEDLEFHHLEEEASKLATREELQRYLSELTTKIETRKVRLSHLEAQRSEAKSTATKDARSLERQKLTHLKRLEEGRNRVRAINDELIKLAQNSCENGDEKRSPSREDFDRISRVTTDSPIVNNQGSLGRKTIESLKEIERNRQLHLAKQGSQVISEERRRVEELKRRVQDEVRSQWEERKMNCTSFNSVESGEESSSYSTGPTERIV</sequence>
<dbReference type="PANTHER" id="PTHR12156:SF5">
    <property type="entry name" value="FI18040P1"/>
    <property type="match status" value="1"/>
</dbReference>
<evidence type="ECO:0000313" key="3">
    <source>
        <dbReference type="EMBL" id="KAF3423919.1"/>
    </source>
</evidence>
<dbReference type="InterPro" id="IPR052212">
    <property type="entry name" value="PH-like_domain"/>
</dbReference>
<feature type="compositionally biased region" description="Low complexity" evidence="2">
    <location>
        <begin position="324"/>
        <end position="337"/>
    </location>
</feature>
<proteinExistence type="predicted"/>
<feature type="region of interest" description="Disordered" evidence="2">
    <location>
        <begin position="324"/>
        <end position="345"/>
    </location>
</feature>
<evidence type="ECO:0000256" key="2">
    <source>
        <dbReference type="SAM" id="MobiDB-lite"/>
    </source>
</evidence>
<dbReference type="AlphaFoldDB" id="A0A833R8H2"/>
<feature type="coiled-coil region" evidence="1">
    <location>
        <begin position="285"/>
        <end position="312"/>
    </location>
</feature>
<protein>
    <submittedName>
        <fullName evidence="3">Uncharacterized protein</fullName>
    </submittedName>
</protein>
<reference evidence="3" key="1">
    <citation type="submission" date="2019-11" db="EMBL/GenBank/DDBJ databases">
        <title>The nuclear and mitochondrial genomes of Frieseomelitta varia - a highly eusocial stingless bee (Meliponini) with a permanently sterile worker caste.</title>
        <authorList>
            <person name="Freitas F.C.P."/>
            <person name="Lourenco A.P."/>
            <person name="Nunes F.M.F."/>
            <person name="Paschoal A.R."/>
            <person name="Abreu F.C.P."/>
            <person name="Barbin F.O."/>
            <person name="Bataglia L."/>
            <person name="Cardoso-Junior C.A.M."/>
            <person name="Cervoni M.S."/>
            <person name="Silva S.R."/>
            <person name="Dalarmi F."/>
            <person name="Del Lama M.A."/>
            <person name="Depintor T.S."/>
            <person name="Ferreira K.M."/>
            <person name="Goria P.S."/>
            <person name="Jaskot M.C."/>
            <person name="Lago D.C."/>
            <person name="Luna-Lucena D."/>
            <person name="Moda L.M."/>
            <person name="Nascimento L."/>
            <person name="Pedrino M."/>
            <person name="Rabico F.O."/>
            <person name="Sanches F.C."/>
            <person name="Santos D.E."/>
            <person name="Santos C.G."/>
            <person name="Vieira J."/>
            <person name="Lopes T.F."/>
            <person name="Barchuk A.R."/>
            <person name="Hartfelder K."/>
            <person name="Simoes Z.L.P."/>
            <person name="Bitondi M.M.G."/>
            <person name="Pinheiro D.G."/>
        </authorList>
    </citation>
    <scope>NUCLEOTIDE SEQUENCE</scope>
    <source>
        <strain evidence="3">USP_RPSP 00005682</strain>
        <tissue evidence="3">Whole individual</tissue>
    </source>
</reference>
<evidence type="ECO:0000256" key="1">
    <source>
        <dbReference type="SAM" id="Coils"/>
    </source>
</evidence>
<evidence type="ECO:0000313" key="4">
    <source>
        <dbReference type="Proteomes" id="UP000655588"/>
    </source>
</evidence>
<accession>A0A833R8H2</accession>
<comment type="caution">
    <text evidence="3">The sequence shown here is derived from an EMBL/GenBank/DDBJ whole genome shotgun (WGS) entry which is preliminary data.</text>
</comment>
<dbReference type="EMBL" id="WNWW01000522">
    <property type="protein sequence ID" value="KAF3423919.1"/>
    <property type="molecule type" value="Genomic_DNA"/>
</dbReference>
<dbReference type="Proteomes" id="UP000655588">
    <property type="component" value="Unassembled WGS sequence"/>
</dbReference>